<evidence type="ECO:0000256" key="2">
    <source>
        <dbReference type="SAM" id="MobiDB-lite"/>
    </source>
</evidence>
<accession>A0A4U5MEL9</accession>
<keyword evidence="1" id="KW-0175">Coiled coil</keyword>
<reference evidence="3 4" key="1">
    <citation type="journal article" date="2015" name="Genome Biol.">
        <title>Comparative genomics of Steinernema reveals deeply conserved gene regulatory networks.</title>
        <authorList>
            <person name="Dillman A.R."/>
            <person name="Macchietto M."/>
            <person name="Porter C.F."/>
            <person name="Rogers A."/>
            <person name="Williams B."/>
            <person name="Antoshechkin I."/>
            <person name="Lee M.M."/>
            <person name="Goodwin Z."/>
            <person name="Lu X."/>
            <person name="Lewis E.E."/>
            <person name="Goodrich-Blair H."/>
            <person name="Stock S.P."/>
            <person name="Adams B.J."/>
            <person name="Sternberg P.W."/>
            <person name="Mortazavi A."/>
        </authorList>
    </citation>
    <scope>NUCLEOTIDE SEQUENCE [LARGE SCALE GENOMIC DNA]</scope>
    <source>
        <strain evidence="3 4">ALL</strain>
    </source>
</reference>
<feature type="coiled-coil region" evidence="1">
    <location>
        <begin position="6"/>
        <end position="66"/>
    </location>
</feature>
<feature type="compositionally biased region" description="Basic and acidic residues" evidence="2">
    <location>
        <begin position="83"/>
        <end position="99"/>
    </location>
</feature>
<evidence type="ECO:0000256" key="1">
    <source>
        <dbReference type="SAM" id="Coils"/>
    </source>
</evidence>
<comment type="caution">
    <text evidence="3">The sequence shown here is derived from an EMBL/GenBank/DDBJ whole genome shotgun (WGS) entry which is preliminary data.</text>
</comment>
<organism evidence="3 4">
    <name type="scientific">Steinernema carpocapsae</name>
    <name type="common">Entomopathogenic nematode</name>
    <dbReference type="NCBI Taxonomy" id="34508"/>
    <lineage>
        <taxon>Eukaryota</taxon>
        <taxon>Metazoa</taxon>
        <taxon>Ecdysozoa</taxon>
        <taxon>Nematoda</taxon>
        <taxon>Chromadorea</taxon>
        <taxon>Rhabditida</taxon>
        <taxon>Tylenchina</taxon>
        <taxon>Panagrolaimomorpha</taxon>
        <taxon>Strongyloidoidea</taxon>
        <taxon>Steinernematidae</taxon>
        <taxon>Steinernema</taxon>
    </lineage>
</organism>
<name>A0A4U5MEL9_STECR</name>
<sequence length="114" mass="13162">MSSTLRQRLTRQLNLLKQKLTAIKDVSSARLINLTSPDASTRLQTLTEIQKDAKEATNVIAKLRTIKSQWLLLIASNRLNRMREGGENNGRLHAEDGHLRRNHRTRRESHRSTR</sequence>
<feature type="region of interest" description="Disordered" evidence="2">
    <location>
        <begin position="83"/>
        <end position="114"/>
    </location>
</feature>
<reference evidence="3 4" key="2">
    <citation type="journal article" date="2019" name="G3 (Bethesda)">
        <title>Hybrid Assembly of the Genome of the Entomopathogenic Nematode Steinernema carpocapsae Identifies the X-Chromosome.</title>
        <authorList>
            <person name="Serra L."/>
            <person name="Macchietto M."/>
            <person name="Macias-Munoz A."/>
            <person name="McGill C.J."/>
            <person name="Rodriguez I.M."/>
            <person name="Rodriguez B."/>
            <person name="Murad R."/>
            <person name="Mortazavi A."/>
        </authorList>
    </citation>
    <scope>NUCLEOTIDE SEQUENCE [LARGE SCALE GENOMIC DNA]</scope>
    <source>
        <strain evidence="3 4">ALL</strain>
    </source>
</reference>
<protein>
    <submittedName>
        <fullName evidence="3">Uncharacterized protein</fullName>
    </submittedName>
</protein>
<feature type="compositionally biased region" description="Basic residues" evidence="2">
    <location>
        <begin position="100"/>
        <end position="114"/>
    </location>
</feature>
<evidence type="ECO:0000313" key="3">
    <source>
        <dbReference type="EMBL" id="TKR67621.1"/>
    </source>
</evidence>
<dbReference type="Proteomes" id="UP000298663">
    <property type="component" value="Unassembled WGS sequence"/>
</dbReference>
<dbReference type="EMBL" id="AZBU02000008">
    <property type="protein sequence ID" value="TKR67621.1"/>
    <property type="molecule type" value="Genomic_DNA"/>
</dbReference>
<dbReference type="AlphaFoldDB" id="A0A4U5MEL9"/>
<keyword evidence="4" id="KW-1185">Reference proteome</keyword>
<proteinExistence type="predicted"/>
<evidence type="ECO:0000313" key="4">
    <source>
        <dbReference type="Proteomes" id="UP000298663"/>
    </source>
</evidence>
<gene>
    <name evidence="3" type="ORF">L596_023744</name>
</gene>